<dbReference type="GO" id="GO:0003677">
    <property type="term" value="F:DNA binding"/>
    <property type="evidence" value="ECO:0007669"/>
    <property type="project" value="InterPro"/>
</dbReference>
<reference evidence="2 3" key="1">
    <citation type="submission" date="2018-06" db="EMBL/GenBank/DDBJ databases">
        <authorList>
            <consortium name="Pathogen Informatics"/>
            <person name="Doyle S."/>
        </authorList>
    </citation>
    <scope>NUCLEOTIDE SEQUENCE [LARGE SCALE GENOMIC DNA]</scope>
    <source>
        <strain evidence="2 3">NCTC9645</strain>
    </source>
</reference>
<dbReference type="EMBL" id="UASO01000004">
    <property type="protein sequence ID" value="SQC20985.1"/>
    <property type="molecule type" value="Genomic_DNA"/>
</dbReference>
<dbReference type="PANTHER" id="PTHR35894:SF5">
    <property type="entry name" value="MU-LIKE PROPHAGE FLUMU DNA TRANSPOSITION PROTEIN B"/>
    <property type="match status" value="1"/>
</dbReference>
<gene>
    <name evidence="2" type="ORF">NCTC9645_01964</name>
</gene>
<proteinExistence type="predicted"/>
<dbReference type="SUPFAM" id="SSF52540">
    <property type="entry name" value="P-loop containing nucleoside triphosphate hydrolases"/>
    <property type="match status" value="1"/>
</dbReference>
<dbReference type="SUPFAM" id="SSF47413">
    <property type="entry name" value="lambda repressor-like DNA-binding domains"/>
    <property type="match status" value="1"/>
</dbReference>
<dbReference type="Gene3D" id="1.10.260.40">
    <property type="entry name" value="lambda repressor-like DNA-binding domains"/>
    <property type="match status" value="1"/>
</dbReference>
<organism evidence="2 3">
    <name type="scientific">Klebsiella pneumoniae</name>
    <dbReference type="NCBI Taxonomy" id="573"/>
    <lineage>
        <taxon>Bacteria</taxon>
        <taxon>Pseudomonadati</taxon>
        <taxon>Pseudomonadota</taxon>
        <taxon>Gammaproteobacteria</taxon>
        <taxon>Enterobacterales</taxon>
        <taxon>Enterobacteriaceae</taxon>
        <taxon>Klebsiella/Raoultella group</taxon>
        <taxon>Klebsiella</taxon>
        <taxon>Klebsiella pneumoniae complex</taxon>
    </lineage>
</organism>
<dbReference type="PANTHER" id="PTHR35894">
    <property type="entry name" value="GENERAL SECRETION PATHWAY PROTEIN A-RELATED"/>
    <property type="match status" value="1"/>
</dbReference>
<dbReference type="InterPro" id="IPR052026">
    <property type="entry name" value="ExeA_AAA_ATPase_DNA-bind"/>
</dbReference>
<sequence length="298" mass="32665">MSNISVQLDELMTRKGYTQSHVARAIGRSPAAISTFLSGKYSGDIKTLESELSGFIQRESDKDRLHHLNIDFVPTVTAKSGLEVIRMAHLENDINVIFGAAGLGKTMMLKEYARRYRDAILIEADPGYTALVLLQELCESLGLGKRGTIHELSESCITALRGTGRAVLIDEAENLPYRALEVIRRIHDKAGVGVVLAGMPRLIINLKGKRGEYAQLYSRVGFALDLQEKLPQADLQQILTNMVEEAGSESVFSAFYKASKGNARRLFKLARGTIRASEINATPIDAAMVNKVAGMLIS</sequence>
<accession>A0A2X3DJ81</accession>
<protein>
    <recommendedName>
        <fullName evidence="1">ORC1/DEAH AAA+ ATPase domain-containing protein</fullName>
    </recommendedName>
</protein>
<evidence type="ECO:0000313" key="2">
    <source>
        <dbReference type="EMBL" id="SQC20985.1"/>
    </source>
</evidence>
<feature type="domain" description="ORC1/DEAH AAA+ ATPase" evidence="1">
    <location>
        <begin position="94"/>
        <end position="202"/>
    </location>
</feature>
<dbReference type="InterPro" id="IPR027417">
    <property type="entry name" value="P-loop_NTPase"/>
</dbReference>
<dbReference type="Pfam" id="PF13401">
    <property type="entry name" value="AAA_22"/>
    <property type="match status" value="1"/>
</dbReference>
<dbReference type="AlphaFoldDB" id="A0A2X3DJ81"/>
<dbReference type="InterPro" id="IPR001387">
    <property type="entry name" value="Cro/C1-type_HTH"/>
</dbReference>
<evidence type="ECO:0000259" key="1">
    <source>
        <dbReference type="Pfam" id="PF13401"/>
    </source>
</evidence>
<dbReference type="InterPro" id="IPR049945">
    <property type="entry name" value="AAA_22"/>
</dbReference>
<name>A0A2X3DJ81_KLEPN</name>
<dbReference type="GO" id="GO:0016887">
    <property type="term" value="F:ATP hydrolysis activity"/>
    <property type="evidence" value="ECO:0007669"/>
    <property type="project" value="InterPro"/>
</dbReference>
<dbReference type="Proteomes" id="UP000250675">
    <property type="component" value="Unassembled WGS sequence"/>
</dbReference>
<dbReference type="CDD" id="cd00093">
    <property type="entry name" value="HTH_XRE"/>
    <property type="match status" value="1"/>
</dbReference>
<dbReference type="InterPro" id="IPR010982">
    <property type="entry name" value="Lambda_DNA-bd_dom_sf"/>
</dbReference>
<evidence type="ECO:0000313" key="3">
    <source>
        <dbReference type="Proteomes" id="UP000250675"/>
    </source>
</evidence>